<dbReference type="PANTHER" id="PTHR43319:SF3">
    <property type="entry name" value="BETA-LACTAMASE-RELATED DOMAIN-CONTAINING PROTEIN"/>
    <property type="match status" value="1"/>
</dbReference>
<dbReference type="Pfam" id="PF00144">
    <property type="entry name" value="Beta-lactamase"/>
    <property type="match status" value="1"/>
</dbReference>
<dbReference type="InterPro" id="IPR001466">
    <property type="entry name" value="Beta-lactam-related"/>
</dbReference>
<dbReference type="RefSeq" id="WP_203660322.1">
    <property type="nucleotide sequence ID" value="NZ_BAAAZM010000007.1"/>
</dbReference>
<protein>
    <submittedName>
        <fullName evidence="2">Serine hydrolase</fullName>
    </submittedName>
</protein>
<dbReference type="GO" id="GO:0016787">
    <property type="term" value="F:hydrolase activity"/>
    <property type="evidence" value="ECO:0007669"/>
    <property type="project" value="UniProtKB-KW"/>
</dbReference>
<evidence type="ECO:0000259" key="1">
    <source>
        <dbReference type="Pfam" id="PF00144"/>
    </source>
</evidence>
<organism evidence="2 3">
    <name type="scientific">Actinocatenispora rupis</name>
    <dbReference type="NCBI Taxonomy" id="519421"/>
    <lineage>
        <taxon>Bacteria</taxon>
        <taxon>Bacillati</taxon>
        <taxon>Actinomycetota</taxon>
        <taxon>Actinomycetes</taxon>
        <taxon>Micromonosporales</taxon>
        <taxon>Micromonosporaceae</taxon>
        <taxon>Actinocatenispora</taxon>
    </lineage>
</organism>
<dbReference type="PANTHER" id="PTHR43319">
    <property type="entry name" value="BETA-LACTAMASE-RELATED"/>
    <property type="match status" value="1"/>
</dbReference>
<evidence type="ECO:0000313" key="3">
    <source>
        <dbReference type="Proteomes" id="UP000612808"/>
    </source>
</evidence>
<dbReference type="InterPro" id="IPR052907">
    <property type="entry name" value="Beta-lactamase/esterase"/>
</dbReference>
<dbReference type="AlphaFoldDB" id="A0A8J3J831"/>
<feature type="domain" description="Beta-lactamase-related" evidence="1">
    <location>
        <begin position="16"/>
        <end position="369"/>
    </location>
</feature>
<keyword evidence="3" id="KW-1185">Reference proteome</keyword>
<dbReference type="EMBL" id="BOMB01000023">
    <property type="protein sequence ID" value="GID13396.1"/>
    <property type="molecule type" value="Genomic_DNA"/>
</dbReference>
<proteinExistence type="predicted"/>
<name>A0A8J3J831_9ACTN</name>
<dbReference type="Proteomes" id="UP000612808">
    <property type="component" value="Unassembled WGS sequence"/>
</dbReference>
<dbReference type="SUPFAM" id="SSF56601">
    <property type="entry name" value="beta-lactamase/transpeptidase-like"/>
    <property type="match status" value="1"/>
</dbReference>
<comment type="caution">
    <text evidence="2">The sequence shown here is derived from an EMBL/GenBank/DDBJ whole genome shotgun (WGS) entry which is preliminary data.</text>
</comment>
<sequence length="374" mass="39924">MTFTAPGFEAVAEAFHRNFTELGEIGGAFAAYRDGELVVDLWGGEADPATGRSWQADTLPLIFSGTKGLVTACVLLLVERGLLALDAPVARYWPEFAAEGKQAITVADVLTHRSRLPGLRAPFTTGDLMDQKTMAGLLAAQAPETDPRAEFMYHALTFGWLVGEVVQRTDGRDIGGFFGDEFARPLGLDVWIGLPDEHHARAAVMSAAPGVLTGPLPDTDDPLLVSVHNPLTVADAPTLWNSAMFRRAGLPAVGAFATARSMARFYACLAAGGELDGVRVLAPSTVELGRWERRRGVDPMWGAPMAYGVGFELNTELETFGPAPDAFGHAGFGGSRHGAWPGDAVGFSYAMNETRTAPDQRPMALLAALRQATR</sequence>
<keyword evidence="2" id="KW-0378">Hydrolase</keyword>
<gene>
    <name evidence="2" type="ORF">Aru02nite_42850</name>
</gene>
<dbReference type="InterPro" id="IPR012338">
    <property type="entry name" value="Beta-lactam/transpept-like"/>
</dbReference>
<evidence type="ECO:0000313" key="2">
    <source>
        <dbReference type="EMBL" id="GID13396.1"/>
    </source>
</evidence>
<accession>A0A8J3J831</accession>
<reference evidence="2" key="1">
    <citation type="submission" date="2021-01" db="EMBL/GenBank/DDBJ databases">
        <title>Whole genome shotgun sequence of Actinocatenispora rupis NBRC 107355.</title>
        <authorList>
            <person name="Komaki H."/>
            <person name="Tamura T."/>
        </authorList>
    </citation>
    <scope>NUCLEOTIDE SEQUENCE</scope>
    <source>
        <strain evidence="2">NBRC 107355</strain>
    </source>
</reference>
<dbReference type="Gene3D" id="3.40.710.10">
    <property type="entry name" value="DD-peptidase/beta-lactamase superfamily"/>
    <property type="match status" value="1"/>
</dbReference>